<gene>
    <name evidence="2" type="ORF">B1812_00495</name>
</gene>
<accession>A0A1W6N0E5</accession>
<dbReference type="PANTHER" id="PTHR31157">
    <property type="entry name" value="SCP DOMAIN-CONTAINING PROTEIN"/>
    <property type="match status" value="1"/>
</dbReference>
<dbReference type="Gene3D" id="3.40.33.10">
    <property type="entry name" value="CAP"/>
    <property type="match status" value="1"/>
</dbReference>
<dbReference type="Proteomes" id="UP000193978">
    <property type="component" value="Chromosome"/>
</dbReference>
<dbReference type="KEGG" id="mbry:B1812_00495"/>
<evidence type="ECO:0000313" key="3">
    <source>
        <dbReference type="Proteomes" id="UP000193978"/>
    </source>
</evidence>
<dbReference type="AlphaFoldDB" id="A0A1W6N0E5"/>
<protein>
    <recommendedName>
        <fullName evidence="1">SCP domain-containing protein</fullName>
    </recommendedName>
</protein>
<evidence type="ECO:0000259" key="1">
    <source>
        <dbReference type="Pfam" id="PF00188"/>
    </source>
</evidence>
<dbReference type="EMBL" id="CP019948">
    <property type="protein sequence ID" value="ARN83256.1"/>
    <property type="molecule type" value="Genomic_DNA"/>
</dbReference>
<dbReference type="SUPFAM" id="SSF55797">
    <property type="entry name" value="PR-1-like"/>
    <property type="match status" value="1"/>
</dbReference>
<evidence type="ECO:0000313" key="2">
    <source>
        <dbReference type="EMBL" id="ARN83256.1"/>
    </source>
</evidence>
<reference evidence="2 3" key="1">
    <citation type="submission" date="2017-02" db="EMBL/GenBank/DDBJ databases">
        <authorList>
            <person name="Peterson S.W."/>
        </authorList>
    </citation>
    <scope>NUCLEOTIDE SEQUENCE [LARGE SCALE GENOMIC DNA]</scope>
    <source>
        <strain evidence="2 3">S285</strain>
    </source>
</reference>
<name>A0A1W6N0E5_9HYPH</name>
<dbReference type="CDD" id="cd05379">
    <property type="entry name" value="CAP_bacterial"/>
    <property type="match status" value="1"/>
</dbReference>
<feature type="domain" description="SCP" evidence="1">
    <location>
        <begin position="52"/>
        <end position="162"/>
    </location>
</feature>
<proteinExistence type="predicted"/>
<keyword evidence="3" id="KW-1185">Reference proteome</keyword>
<dbReference type="PROSITE" id="PS51257">
    <property type="entry name" value="PROKAR_LIPOPROTEIN"/>
    <property type="match status" value="1"/>
</dbReference>
<organism evidence="2 3">
    <name type="scientific">Methylocystis bryophila</name>
    <dbReference type="NCBI Taxonomy" id="655015"/>
    <lineage>
        <taxon>Bacteria</taxon>
        <taxon>Pseudomonadati</taxon>
        <taxon>Pseudomonadota</taxon>
        <taxon>Alphaproteobacteria</taxon>
        <taxon>Hyphomicrobiales</taxon>
        <taxon>Methylocystaceae</taxon>
        <taxon>Methylocystis</taxon>
    </lineage>
</organism>
<dbReference type="InterPro" id="IPR014044">
    <property type="entry name" value="CAP_dom"/>
</dbReference>
<dbReference type="Pfam" id="PF00188">
    <property type="entry name" value="CAP"/>
    <property type="match status" value="1"/>
</dbReference>
<dbReference type="InterPro" id="IPR035940">
    <property type="entry name" value="CAP_sf"/>
</dbReference>
<dbReference type="PANTHER" id="PTHR31157:SF1">
    <property type="entry name" value="SCP DOMAIN-CONTAINING PROTEIN"/>
    <property type="match status" value="1"/>
</dbReference>
<dbReference type="STRING" id="655015.B1812_00495"/>
<sequence length="167" mass="18018">MYRIGLSACAALVLAGCNSTEPASTGLLQPPEHHALESGGASLDENVAREMISLYRKTNGLAEVANDPALQKAAQFQANAMAEAGRLDHNVKGTFLKRIAACGRGRGYAVENVSAGYKSFDAALAGWRRSKLHNENLLEPHVRRMGIATAYAPEARYKVFWALIMSD</sequence>